<reference evidence="1 2" key="1">
    <citation type="submission" date="2023-08" db="EMBL/GenBank/DDBJ databases">
        <title>Implementing the SeqCode for naming new Mesorhizobium species isolated from Vachellia karroo root nodules.</title>
        <authorList>
            <person name="Van Lill M."/>
        </authorList>
    </citation>
    <scope>NUCLEOTIDE SEQUENCE [LARGE SCALE GENOMIC DNA]</scope>
    <source>
        <strain evidence="1 2">VK22B</strain>
    </source>
</reference>
<accession>A0ABU4Z664</accession>
<evidence type="ECO:0000313" key="2">
    <source>
        <dbReference type="Proteomes" id="UP001271249"/>
    </source>
</evidence>
<dbReference type="EMBL" id="JAVIJC010000030">
    <property type="protein sequence ID" value="MDX8494762.1"/>
    <property type="molecule type" value="Genomic_DNA"/>
</dbReference>
<proteinExistence type="predicted"/>
<sequence length="98" mass="11095">MESAEFERALAVFPVGYSEGIYEDRRYGVTLRRSGDGRRNSMFARELAGTDIISFNLYRLGTDDASLKPCEMSADKVRDFVLGFRRDSGELGKDDQDQ</sequence>
<gene>
    <name evidence="1" type="ORF">RFN29_24660</name>
</gene>
<keyword evidence="2" id="KW-1185">Reference proteome</keyword>
<evidence type="ECO:0000313" key="1">
    <source>
        <dbReference type="EMBL" id="MDX8494762.1"/>
    </source>
</evidence>
<protein>
    <recommendedName>
        <fullName evidence="3">Peptide methionine sulfoxide reductase</fullName>
    </recommendedName>
</protein>
<name>A0ABU4Z664_9HYPH</name>
<comment type="caution">
    <text evidence="1">The sequence shown here is derived from an EMBL/GenBank/DDBJ whole genome shotgun (WGS) entry which is preliminary data.</text>
</comment>
<organism evidence="1 2">
    <name type="scientific">Mesorhizobium captivum</name>
    <dbReference type="NCBI Taxonomy" id="3072319"/>
    <lineage>
        <taxon>Bacteria</taxon>
        <taxon>Pseudomonadati</taxon>
        <taxon>Pseudomonadota</taxon>
        <taxon>Alphaproteobacteria</taxon>
        <taxon>Hyphomicrobiales</taxon>
        <taxon>Phyllobacteriaceae</taxon>
        <taxon>Mesorhizobium</taxon>
    </lineage>
</organism>
<evidence type="ECO:0008006" key="3">
    <source>
        <dbReference type="Google" id="ProtNLM"/>
    </source>
</evidence>
<dbReference type="Proteomes" id="UP001271249">
    <property type="component" value="Unassembled WGS sequence"/>
</dbReference>
<dbReference type="RefSeq" id="WP_320228558.1">
    <property type="nucleotide sequence ID" value="NZ_JAVIJC010000030.1"/>
</dbReference>